<dbReference type="OrthoDB" id="1121837at2"/>
<proteinExistence type="predicted"/>
<organism evidence="1 2">
    <name type="scientific">Salegentibacter echinorum</name>
    <dbReference type="NCBI Taxonomy" id="1073325"/>
    <lineage>
        <taxon>Bacteria</taxon>
        <taxon>Pseudomonadati</taxon>
        <taxon>Bacteroidota</taxon>
        <taxon>Flavobacteriia</taxon>
        <taxon>Flavobacteriales</taxon>
        <taxon>Flavobacteriaceae</taxon>
        <taxon>Salegentibacter</taxon>
    </lineage>
</organism>
<gene>
    <name evidence="1" type="ORF">SAMN05444483_10422</name>
</gene>
<protein>
    <recommendedName>
        <fullName evidence="3">DUF4286 domain-containing protein</fullName>
    </recommendedName>
</protein>
<accession>A0A1M5G7G5</accession>
<reference evidence="2" key="1">
    <citation type="submission" date="2016-11" db="EMBL/GenBank/DDBJ databases">
        <authorList>
            <person name="Varghese N."/>
            <person name="Submissions S."/>
        </authorList>
    </citation>
    <scope>NUCLEOTIDE SEQUENCE [LARGE SCALE GENOMIC DNA]</scope>
    <source>
        <strain evidence="2">DSM 24579</strain>
    </source>
</reference>
<dbReference type="Proteomes" id="UP000183945">
    <property type="component" value="Unassembled WGS sequence"/>
</dbReference>
<dbReference type="InterPro" id="IPR025563">
    <property type="entry name" value="DUF4286"/>
</dbReference>
<evidence type="ECO:0008006" key="3">
    <source>
        <dbReference type="Google" id="ProtNLM"/>
    </source>
</evidence>
<dbReference type="STRING" id="1073325.SAMN05444483_10422"/>
<dbReference type="AlphaFoldDB" id="A0A1M5G7G5"/>
<name>A0A1M5G7G5_SALEC</name>
<evidence type="ECO:0000313" key="1">
    <source>
        <dbReference type="EMBL" id="SHF99401.1"/>
    </source>
</evidence>
<keyword evidence="2" id="KW-1185">Reference proteome</keyword>
<dbReference type="Pfam" id="PF14114">
    <property type="entry name" value="DUF4286"/>
    <property type="match status" value="1"/>
</dbReference>
<sequence length="104" mass="12101">MYIYNVTINIEEGVHDEWLEWMKTEHIPEMLGTGKFVKALMTRVMVNEQMGGITYSVQYTAKNKADIEKYQEEDAAILKKKSKAFEGKFVAFRTEMQVVSEQKV</sequence>
<dbReference type="RefSeq" id="WP_072878476.1">
    <property type="nucleotide sequence ID" value="NZ_FQVT01000004.1"/>
</dbReference>
<evidence type="ECO:0000313" key="2">
    <source>
        <dbReference type="Proteomes" id="UP000183945"/>
    </source>
</evidence>
<dbReference type="EMBL" id="FQVT01000004">
    <property type="protein sequence ID" value="SHF99401.1"/>
    <property type="molecule type" value="Genomic_DNA"/>
</dbReference>